<feature type="modified residue" description="4-aspartylphosphate" evidence="3">
    <location>
        <position position="55"/>
    </location>
</feature>
<comment type="caution">
    <text evidence="6">The sequence shown here is derived from an EMBL/GenBank/DDBJ whole genome shotgun (WGS) entry which is preliminary data.</text>
</comment>
<reference evidence="6 7" key="1">
    <citation type="submission" date="2023-04" db="EMBL/GenBank/DDBJ databases">
        <title>Genome Sequence of Selenomonas sputigena ATCC 33150.</title>
        <authorList>
            <person name="Miller D.P."/>
            <person name="Anvari S."/>
            <person name="Polson S.W."/>
            <person name="Macdonald M."/>
            <person name="Mcdowell J.V."/>
        </authorList>
    </citation>
    <scope>NUCLEOTIDE SEQUENCE [LARGE SCALE GENOMIC DNA]</scope>
    <source>
        <strain evidence="6 7">ATCC 33150</strain>
    </source>
</reference>
<keyword evidence="4" id="KW-0175">Coiled coil</keyword>
<dbReference type="Proteomes" id="UP001559623">
    <property type="component" value="Unassembled WGS sequence"/>
</dbReference>
<dbReference type="PANTHER" id="PTHR44591">
    <property type="entry name" value="STRESS RESPONSE REGULATOR PROTEIN 1"/>
    <property type="match status" value="1"/>
</dbReference>
<dbReference type="InterPro" id="IPR001789">
    <property type="entry name" value="Sig_transdc_resp-reg_receiver"/>
</dbReference>
<dbReference type="InterPro" id="IPR050595">
    <property type="entry name" value="Bact_response_regulator"/>
</dbReference>
<evidence type="ECO:0000313" key="7">
    <source>
        <dbReference type="Proteomes" id="UP001559623"/>
    </source>
</evidence>
<dbReference type="SMART" id="SM00448">
    <property type="entry name" value="REC"/>
    <property type="match status" value="1"/>
</dbReference>
<dbReference type="Pfam" id="PF00072">
    <property type="entry name" value="Response_reg"/>
    <property type="match status" value="1"/>
</dbReference>
<dbReference type="InterPro" id="IPR011006">
    <property type="entry name" value="CheY-like_superfamily"/>
</dbReference>
<feature type="domain" description="Response regulatory" evidence="5">
    <location>
        <begin position="6"/>
        <end position="120"/>
    </location>
</feature>
<dbReference type="Gene3D" id="3.40.50.2300">
    <property type="match status" value="1"/>
</dbReference>
<protein>
    <submittedName>
        <fullName evidence="6">Response regulator</fullName>
    </submittedName>
</protein>
<evidence type="ECO:0000256" key="4">
    <source>
        <dbReference type="SAM" id="Coils"/>
    </source>
</evidence>
<organism evidence="6 7">
    <name type="scientific">Selenomonas sputigena</name>
    <dbReference type="NCBI Taxonomy" id="69823"/>
    <lineage>
        <taxon>Bacteria</taxon>
        <taxon>Bacillati</taxon>
        <taxon>Bacillota</taxon>
        <taxon>Negativicutes</taxon>
        <taxon>Selenomonadales</taxon>
        <taxon>Selenomonadaceae</taxon>
        <taxon>Selenomonas</taxon>
    </lineage>
</organism>
<gene>
    <name evidence="6" type="ORF">QCO44_05105</name>
</gene>
<evidence type="ECO:0000256" key="2">
    <source>
        <dbReference type="ARBA" id="ARBA00023012"/>
    </source>
</evidence>
<feature type="coiled-coil region" evidence="4">
    <location>
        <begin position="10"/>
        <end position="37"/>
    </location>
</feature>
<keyword evidence="7" id="KW-1185">Reference proteome</keyword>
<accession>A0ABV3X491</accession>
<dbReference type="CDD" id="cd00156">
    <property type="entry name" value="REC"/>
    <property type="match status" value="1"/>
</dbReference>
<name>A0ABV3X491_9FIRM</name>
<sequence>MARKCKILISDDSKLLRKQLREELEALDCEVIETENGKEAIAESLGDRPDGIILDIVMPEVDGIEVLRVIKEVDDTIPVIMLSSAGTPGKLMETLKLGALDFIQKPYTPEQIKNAIARIRKKAGLDEQ</sequence>
<dbReference type="RefSeq" id="WP_368846753.1">
    <property type="nucleotide sequence ID" value="NZ_CP194411.1"/>
</dbReference>
<evidence type="ECO:0000313" key="6">
    <source>
        <dbReference type="EMBL" id="MEX5285022.1"/>
    </source>
</evidence>
<dbReference type="EMBL" id="JARVLH010000003">
    <property type="protein sequence ID" value="MEX5285022.1"/>
    <property type="molecule type" value="Genomic_DNA"/>
</dbReference>
<dbReference type="PANTHER" id="PTHR44591:SF14">
    <property type="entry name" value="PROTEIN PILG"/>
    <property type="match status" value="1"/>
</dbReference>
<keyword evidence="2" id="KW-0902">Two-component regulatory system</keyword>
<evidence type="ECO:0000256" key="3">
    <source>
        <dbReference type="PROSITE-ProRule" id="PRU00169"/>
    </source>
</evidence>
<proteinExistence type="predicted"/>
<evidence type="ECO:0000259" key="5">
    <source>
        <dbReference type="PROSITE" id="PS50110"/>
    </source>
</evidence>
<evidence type="ECO:0000256" key="1">
    <source>
        <dbReference type="ARBA" id="ARBA00022553"/>
    </source>
</evidence>
<keyword evidence="1 3" id="KW-0597">Phosphoprotein</keyword>
<dbReference type="PROSITE" id="PS50110">
    <property type="entry name" value="RESPONSE_REGULATORY"/>
    <property type="match status" value="1"/>
</dbReference>
<dbReference type="SUPFAM" id="SSF52172">
    <property type="entry name" value="CheY-like"/>
    <property type="match status" value="1"/>
</dbReference>